<evidence type="ECO:0000313" key="2">
    <source>
        <dbReference type="EMBL" id="OBT98721.1"/>
    </source>
</evidence>
<proteinExistence type="predicted"/>
<protein>
    <submittedName>
        <fullName evidence="2">Uncharacterized protein</fullName>
    </submittedName>
</protein>
<dbReference type="PANTHER" id="PTHR38696:SF1">
    <property type="entry name" value="MEDIATOR OF RNA POLYMERASE II TRANSCRIPTION SUBUNIT 13"/>
    <property type="match status" value="1"/>
</dbReference>
<reference evidence="3" key="2">
    <citation type="journal article" date="2018" name="Nat. Commun.">
        <title>Extreme sensitivity to ultraviolet light in the fungal pathogen causing white-nose syndrome of bats.</title>
        <authorList>
            <person name="Palmer J.M."/>
            <person name="Drees K.P."/>
            <person name="Foster J.T."/>
            <person name="Lindner D.L."/>
        </authorList>
    </citation>
    <scope>NUCLEOTIDE SEQUENCE [LARGE SCALE GENOMIC DNA]</scope>
    <source>
        <strain evidence="3">UAMH 10579</strain>
    </source>
</reference>
<dbReference type="AlphaFoldDB" id="A0A1B8GSC2"/>
<dbReference type="OrthoDB" id="58379at2759"/>
<dbReference type="GeneID" id="28836789"/>
<dbReference type="RefSeq" id="XP_018132454.1">
    <property type="nucleotide sequence ID" value="XM_018272893.2"/>
</dbReference>
<feature type="compositionally biased region" description="Low complexity" evidence="1">
    <location>
        <begin position="9"/>
        <end position="24"/>
    </location>
</feature>
<organism evidence="2 3">
    <name type="scientific">Pseudogymnoascus verrucosus</name>
    <dbReference type="NCBI Taxonomy" id="342668"/>
    <lineage>
        <taxon>Eukaryota</taxon>
        <taxon>Fungi</taxon>
        <taxon>Dikarya</taxon>
        <taxon>Ascomycota</taxon>
        <taxon>Pezizomycotina</taxon>
        <taxon>Leotiomycetes</taxon>
        <taxon>Thelebolales</taxon>
        <taxon>Thelebolaceae</taxon>
        <taxon>Pseudogymnoascus</taxon>
    </lineage>
</organism>
<dbReference type="EMBL" id="KV460215">
    <property type="protein sequence ID" value="OBT98721.1"/>
    <property type="molecule type" value="Genomic_DNA"/>
</dbReference>
<name>A0A1B8GSC2_9PEZI</name>
<feature type="region of interest" description="Disordered" evidence="1">
    <location>
        <begin position="1"/>
        <end position="28"/>
    </location>
</feature>
<sequence length="271" mass="30626">MNPLFPEKPSSGPSQQPPSYTAAPSYPPAPPSFSTSFASLSLHRSDRIRCLQFPTQTIDGIRATIKASYPFGIQRESPYGPSHEFKLCSYPWSGQGRDAIPSRIVMREILAYLYRSGWIFHVSTDCSKKELDKDTIVFRQQQAPPPPAEWIAISFNQSDRLRLIGADEMLKAAVREVLVGMRLLQEEAWKDRALGAWEFKIHGRPWVASGEQTMSTRLLLLRLLECLEKHGLSLYASIDQSQGQGEGTSETDSWYCVRDKTWVPGAHVFHR</sequence>
<dbReference type="PANTHER" id="PTHR38696">
    <property type="entry name" value="MEDIATOR OF RNA POLYMERASE II TRANSCRIPTION SUBUNIT 13"/>
    <property type="match status" value="1"/>
</dbReference>
<reference evidence="2 3" key="1">
    <citation type="submission" date="2016-03" db="EMBL/GenBank/DDBJ databases">
        <title>Comparative genomics of Pseudogymnoascus destructans, the fungus causing white-nose syndrome of bats.</title>
        <authorList>
            <person name="Palmer J.M."/>
            <person name="Drees K.P."/>
            <person name="Foster J.T."/>
            <person name="Lindner D.L."/>
        </authorList>
    </citation>
    <scope>NUCLEOTIDE SEQUENCE [LARGE SCALE GENOMIC DNA]</scope>
    <source>
        <strain evidence="2 3">UAMH 10579</strain>
    </source>
</reference>
<evidence type="ECO:0000256" key="1">
    <source>
        <dbReference type="SAM" id="MobiDB-lite"/>
    </source>
</evidence>
<keyword evidence="3" id="KW-1185">Reference proteome</keyword>
<evidence type="ECO:0000313" key="3">
    <source>
        <dbReference type="Proteomes" id="UP000091956"/>
    </source>
</evidence>
<dbReference type="STRING" id="342668.A0A1B8GSC2"/>
<gene>
    <name evidence="2" type="ORF">VE01_03403</name>
</gene>
<dbReference type="Proteomes" id="UP000091956">
    <property type="component" value="Unassembled WGS sequence"/>
</dbReference>
<accession>A0A1B8GSC2</accession>